<keyword evidence="2 4" id="KW-0238">DNA-binding</keyword>
<evidence type="ECO:0000256" key="4">
    <source>
        <dbReference type="PROSITE-ProRule" id="PRU00335"/>
    </source>
</evidence>
<dbReference type="EMBL" id="QEEX01000002">
    <property type="protein sequence ID" value="PWB96163.1"/>
    <property type="molecule type" value="Genomic_DNA"/>
</dbReference>
<evidence type="ECO:0000256" key="3">
    <source>
        <dbReference type="ARBA" id="ARBA00023163"/>
    </source>
</evidence>
<proteinExistence type="predicted"/>
<dbReference type="Pfam" id="PF00440">
    <property type="entry name" value="TetR_N"/>
    <property type="match status" value="1"/>
</dbReference>
<dbReference type="PANTHER" id="PTHR30055">
    <property type="entry name" value="HTH-TYPE TRANSCRIPTIONAL REGULATOR RUTR"/>
    <property type="match status" value="1"/>
</dbReference>
<evidence type="ECO:0000313" key="6">
    <source>
        <dbReference type="EMBL" id="PWB96163.1"/>
    </source>
</evidence>
<dbReference type="InterPro" id="IPR009057">
    <property type="entry name" value="Homeodomain-like_sf"/>
</dbReference>
<feature type="domain" description="HTH tetR-type" evidence="5">
    <location>
        <begin position="20"/>
        <end position="79"/>
    </location>
</feature>
<keyword evidence="3" id="KW-0804">Transcription</keyword>
<dbReference type="PROSITE" id="PS01081">
    <property type="entry name" value="HTH_TETR_1"/>
    <property type="match status" value="1"/>
</dbReference>
<name>A0A2U1SX97_9MICO</name>
<accession>A0A2U1SX97</accession>
<sequence>MTDMSTPKEERTKPLRSDALRNRLRILESAEEVFADRGLDASVDDIALAVGVGVGTIYRHFGSKAGLINSIFEHRIGTIIEIVTERSSRPTAWEGLCEVMRFFVDAQSQNRAVSEMIYERADTTGRHLRERVEPLLADLVEKAKAEGSLREDFTATDVPVLTHSVSDVARLQPGRGRDLARRHLELLLKGLGPTPDPHLVPSPLPDDEFVDWLRTRRPDAAPSASPR</sequence>
<dbReference type="SUPFAM" id="SSF48498">
    <property type="entry name" value="Tetracyclin repressor-like, C-terminal domain"/>
    <property type="match status" value="1"/>
</dbReference>
<dbReference type="SUPFAM" id="SSF46689">
    <property type="entry name" value="Homeodomain-like"/>
    <property type="match status" value="1"/>
</dbReference>
<dbReference type="InterPro" id="IPR036271">
    <property type="entry name" value="Tet_transcr_reg_TetR-rel_C_sf"/>
</dbReference>
<dbReference type="GO" id="GO:0000976">
    <property type="term" value="F:transcription cis-regulatory region binding"/>
    <property type="evidence" value="ECO:0007669"/>
    <property type="project" value="TreeGrafter"/>
</dbReference>
<dbReference type="Pfam" id="PF21597">
    <property type="entry name" value="TetR_C_43"/>
    <property type="match status" value="1"/>
</dbReference>
<dbReference type="PRINTS" id="PR00455">
    <property type="entry name" value="HTHTETR"/>
</dbReference>
<evidence type="ECO:0000256" key="1">
    <source>
        <dbReference type="ARBA" id="ARBA00023015"/>
    </source>
</evidence>
<dbReference type="InterPro" id="IPR050109">
    <property type="entry name" value="HTH-type_TetR-like_transc_reg"/>
</dbReference>
<dbReference type="Proteomes" id="UP000244978">
    <property type="component" value="Unassembled WGS sequence"/>
</dbReference>
<dbReference type="PROSITE" id="PS50977">
    <property type="entry name" value="HTH_TETR_2"/>
    <property type="match status" value="1"/>
</dbReference>
<organism evidence="6 7">
    <name type="scientific">Homoserinimonas hongtaonis</name>
    <dbReference type="NCBI Taxonomy" id="2079791"/>
    <lineage>
        <taxon>Bacteria</taxon>
        <taxon>Bacillati</taxon>
        <taxon>Actinomycetota</taxon>
        <taxon>Actinomycetes</taxon>
        <taxon>Micrococcales</taxon>
        <taxon>Microbacteriaceae</taxon>
        <taxon>Homoserinimonas</taxon>
    </lineage>
</organism>
<evidence type="ECO:0000259" key="5">
    <source>
        <dbReference type="PROSITE" id="PS50977"/>
    </source>
</evidence>
<gene>
    <name evidence="6" type="ORF">DF220_12360</name>
</gene>
<evidence type="ECO:0000313" key="7">
    <source>
        <dbReference type="Proteomes" id="UP000244978"/>
    </source>
</evidence>
<reference evidence="7" key="1">
    <citation type="submission" date="2018-04" db="EMBL/GenBank/DDBJ databases">
        <authorList>
            <person name="Liu S."/>
            <person name="Wang Z."/>
            <person name="Li J."/>
        </authorList>
    </citation>
    <scope>NUCLEOTIDE SEQUENCE [LARGE SCALE GENOMIC DNA]</scope>
    <source>
        <strain evidence="7">S1194</strain>
    </source>
</reference>
<evidence type="ECO:0000256" key="2">
    <source>
        <dbReference type="ARBA" id="ARBA00023125"/>
    </source>
</evidence>
<dbReference type="InterPro" id="IPR049445">
    <property type="entry name" value="TetR_SbtR-like_C"/>
</dbReference>
<dbReference type="GO" id="GO:0003700">
    <property type="term" value="F:DNA-binding transcription factor activity"/>
    <property type="evidence" value="ECO:0007669"/>
    <property type="project" value="TreeGrafter"/>
</dbReference>
<dbReference type="InterPro" id="IPR001647">
    <property type="entry name" value="HTH_TetR"/>
</dbReference>
<protein>
    <submittedName>
        <fullName evidence="6">TetR family transcriptional regulator</fullName>
    </submittedName>
</protein>
<comment type="caution">
    <text evidence="6">The sequence shown here is derived from an EMBL/GenBank/DDBJ whole genome shotgun (WGS) entry which is preliminary data.</text>
</comment>
<dbReference type="PANTHER" id="PTHR30055:SF234">
    <property type="entry name" value="HTH-TYPE TRANSCRIPTIONAL REGULATOR BETI"/>
    <property type="match status" value="1"/>
</dbReference>
<keyword evidence="7" id="KW-1185">Reference proteome</keyword>
<dbReference type="Gene3D" id="1.10.357.10">
    <property type="entry name" value="Tetracycline Repressor, domain 2"/>
    <property type="match status" value="1"/>
</dbReference>
<feature type="DNA-binding region" description="H-T-H motif" evidence="4">
    <location>
        <begin position="42"/>
        <end position="61"/>
    </location>
</feature>
<keyword evidence="1" id="KW-0805">Transcription regulation</keyword>
<dbReference type="AlphaFoldDB" id="A0A2U1SX97"/>
<dbReference type="InterPro" id="IPR023772">
    <property type="entry name" value="DNA-bd_HTH_TetR-type_CS"/>
</dbReference>